<evidence type="ECO:0000256" key="12">
    <source>
        <dbReference type="ARBA" id="ARBA00022989"/>
    </source>
</evidence>
<comment type="cofactor">
    <cofactor evidence="18">
        <name>heme</name>
        <dbReference type="ChEBI" id="CHEBI:30413"/>
    </cofactor>
    <text evidence="18">Binds 2 heme groups non-covalently.</text>
</comment>
<keyword evidence="10" id="KW-0999">Mitochondrion inner membrane</keyword>
<comment type="subunit">
    <text evidence="3">The main subunits of complex b-c1 are: cytochrome b, cytochrome c1 and the Rieske protein.</text>
</comment>
<keyword evidence="5 19" id="KW-0813">Transport</keyword>
<dbReference type="InterPro" id="IPR027387">
    <property type="entry name" value="Cytb/b6-like_sf"/>
</dbReference>
<evidence type="ECO:0000256" key="7">
    <source>
        <dbReference type="ARBA" id="ARBA00022660"/>
    </source>
</evidence>
<dbReference type="EMBL" id="OK649922">
    <property type="protein sequence ID" value="UZA61246.1"/>
    <property type="molecule type" value="Genomic_DNA"/>
</dbReference>
<dbReference type="GO" id="GO:0008121">
    <property type="term" value="F:quinol-cytochrome-c reductase activity"/>
    <property type="evidence" value="ECO:0007669"/>
    <property type="project" value="InterPro"/>
</dbReference>
<feature type="transmembrane region" description="Helical" evidence="19">
    <location>
        <begin position="24"/>
        <end position="51"/>
    </location>
</feature>
<dbReference type="InterPro" id="IPR005798">
    <property type="entry name" value="Cyt_b/b6_C"/>
</dbReference>
<dbReference type="CDD" id="cd00284">
    <property type="entry name" value="Cytochrome_b_N"/>
    <property type="match status" value="1"/>
</dbReference>
<dbReference type="PANTHER" id="PTHR19271">
    <property type="entry name" value="CYTOCHROME B"/>
    <property type="match status" value="1"/>
</dbReference>
<evidence type="ECO:0000256" key="11">
    <source>
        <dbReference type="ARBA" id="ARBA00022982"/>
    </source>
</evidence>
<feature type="domain" description="Cytochrome b/b6 N-terminal region profile" evidence="20">
    <location>
        <begin position="1"/>
        <end position="204"/>
    </location>
</feature>
<feature type="binding site" description="axial binding residue" evidence="18">
    <location>
        <position position="78"/>
    </location>
    <ligand>
        <name>heme b</name>
        <dbReference type="ChEBI" id="CHEBI:60344"/>
        <label>b562</label>
    </ligand>
    <ligandPart>
        <name>Fe</name>
        <dbReference type="ChEBI" id="CHEBI:18248"/>
    </ligandPart>
</feature>
<evidence type="ECO:0000256" key="15">
    <source>
        <dbReference type="ARBA" id="ARBA00023128"/>
    </source>
</evidence>
<dbReference type="PANTHER" id="PTHR19271:SF16">
    <property type="entry name" value="CYTOCHROME B"/>
    <property type="match status" value="1"/>
</dbReference>
<evidence type="ECO:0000256" key="4">
    <source>
        <dbReference type="ARBA" id="ARBA00013531"/>
    </source>
</evidence>
<feature type="transmembrane region" description="Helical" evidence="19">
    <location>
        <begin position="173"/>
        <end position="195"/>
    </location>
</feature>
<proteinExistence type="inferred from homology"/>
<dbReference type="InterPro" id="IPR048260">
    <property type="entry name" value="Cytochrome_b_C_euk/bac"/>
</dbReference>
<organism evidence="22">
    <name type="scientific">Anoplodactylus australis</name>
    <dbReference type="NCBI Taxonomy" id="2992006"/>
    <lineage>
        <taxon>Eukaryota</taxon>
        <taxon>Metazoa</taxon>
        <taxon>Ecdysozoa</taxon>
        <taxon>Arthropoda</taxon>
        <taxon>Chelicerata</taxon>
        <taxon>Pycnogonida</taxon>
        <taxon>Pantopoda</taxon>
        <taxon>Phoxichilidiidae</taxon>
        <taxon>Anoplodactylus</taxon>
    </lineage>
</organism>
<comment type="subcellular location">
    <subcellularLocation>
        <location evidence="2">Mitochondrion inner membrane</location>
        <topology evidence="2">Multi-pass membrane protein</topology>
    </subcellularLocation>
</comment>
<feature type="binding site" description="axial binding residue" evidence="18">
    <location>
        <position position="177"/>
    </location>
    <ligand>
        <name>heme b</name>
        <dbReference type="ChEBI" id="CHEBI:60344"/>
        <label>b562</label>
    </ligand>
    <ligandPart>
        <name>Fe</name>
        <dbReference type="ChEBI" id="CHEBI:18248"/>
    </ligandPart>
</feature>
<feature type="transmembrane region" description="Helical" evidence="19">
    <location>
        <begin position="72"/>
        <end position="93"/>
    </location>
</feature>
<feature type="transmembrane region" description="Helical" evidence="19">
    <location>
        <begin position="140"/>
        <end position="161"/>
    </location>
</feature>
<evidence type="ECO:0000259" key="21">
    <source>
        <dbReference type="PROSITE" id="PS51003"/>
    </source>
</evidence>
<feature type="transmembrane region" description="Helical" evidence="19">
    <location>
        <begin position="108"/>
        <end position="128"/>
    </location>
</feature>
<dbReference type="GO" id="GO:0005743">
    <property type="term" value="C:mitochondrial inner membrane"/>
    <property type="evidence" value="ECO:0007669"/>
    <property type="project" value="UniProtKB-SubCell"/>
</dbReference>
<evidence type="ECO:0000256" key="17">
    <source>
        <dbReference type="PIRSR" id="PIRSR038885-1"/>
    </source>
</evidence>
<dbReference type="Gene3D" id="1.20.810.10">
    <property type="entry name" value="Cytochrome Bc1 Complex, Chain C"/>
    <property type="match status" value="1"/>
</dbReference>
<evidence type="ECO:0000256" key="19">
    <source>
        <dbReference type="RuleBase" id="RU362117"/>
    </source>
</evidence>
<keyword evidence="6 18" id="KW-0349">Heme</keyword>
<evidence type="ECO:0000256" key="5">
    <source>
        <dbReference type="ARBA" id="ARBA00022448"/>
    </source>
</evidence>
<dbReference type="GO" id="GO:0016491">
    <property type="term" value="F:oxidoreductase activity"/>
    <property type="evidence" value="ECO:0007669"/>
    <property type="project" value="UniProtKB-UniRule"/>
</dbReference>
<name>A0A9E7V7D3_9CHEL</name>
<dbReference type="SUPFAM" id="SSF81648">
    <property type="entry name" value="a domain/subunit of cytochrome bc1 complex (Ubiquinol-cytochrome c reductase)"/>
    <property type="match status" value="1"/>
</dbReference>
<feature type="binding site" description="axial binding residue" evidence="18">
    <location>
        <position position="191"/>
    </location>
    <ligand>
        <name>heme b</name>
        <dbReference type="ChEBI" id="CHEBI:60344"/>
        <label>b566</label>
    </ligand>
    <ligandPart>
        <name>Fe</name>
        <dbReference type="ChEBI" id="CHEBI:18248"/>
    </ligandPart>
</feature>
<comment type="function">
    <text evidence="1 19">Component of the ubiquinol-cytochrome c reductase complex (complex III or cytochrome b-c1 complex) that is part of the mitochondrial respiratory chain. The b-c1 complex mediates electron transfer from ubiquinol to cytochrome c. Contributes to the generation of a proton gradient across the mitochondrial membrane that is then used for ATP synthesis.</text>
</comment>
<dbReference type="GO" id="GO:0006122">
    <property type="term" value="P:mitochondrial electron transport, ubiquinol to cytochrome c"/>
    <property type="evidence" value="ECO:0007669"/>
    <property type="project" value="TreeGrafter"/>
</dbReference>
<evidence type="ECO:0000313" key="22">
    <source>
        <dbReference type="EMBL" id="UZA61246.1"/>
    </source>
</evidence>
<feature type="binding site" description="axial binding residue" evidence="18">
    <location>
        <position position="92"/>
    </location>
    <ligand>
        <name>heme b</name>
        <dbReference type="ChEBI" id="CHEBI:60344"/>
        <label>b566</label>
    </ligand>
    <ligandPart>
        <name>Fe</name>
        <dbReference type="ChEBI" id="CHEBI:18248"/>
    </ligandPart>
</feature>
<evidence type="ECO:0000256" key="1">
    <source>
        <dbReference type="ARBA" id="ARBA00002566"/>
    </source>
</evidence>
<keyword evidence="7 19" id="KW-0679">Respiratory chain</keyword>
<keyword evidence="15 19" id="KW-0496">Mitochondrion</keyword>
<protein>
    <recommendedName>
        <fullName evidence="4 19">Cytochrome b</fullName>
    </recommendedName>
</protein>
<evidence type="ECO:0000256" key="9">
    <source>
        <dbReference type="ARBA" id="ARBA00022723"/>
    </source>
</evidence>
<dbReference type="Pfam" id="PF00033">
    <property type="entry name" value="Cytochrome_B"/>
    <property type="match status" value="1"/>
</dbReference>
<dbReference type="GO" id="GO:0046872">
    <property type="term" value="F:metal ion binding"/>
    <property type="evidence" value="ECO:0007669"/>
    <property type="project" value="UniProtKB-UniRule"/>
</dbReference>
<evidence type="ECO:0000256" key="6">
    <source>
        <dbReference type="ARBA" id="ARBA00022617"/>
    </source>
</evidence>
<evidence type="ECO:0000256" key="8">
    <source>
        <dbReference type="ARBA" id="ARBA00022692"/>
    </source>
</evidence>
<dbReference type="InterPro" id="IPR005797">
    <property type="entry name" value="Cyt_b/b6_N"/>
</dbReference>
<keyword evidence="11 19" id="KW-0249">Electron transport</keyword>
<feature type="transmembrane region" description="Helical" evidence="19">
    <location>
        <begin position="224"/>
        <end position="245"/>
    </location>
</feature>
<keyword evidence="9 18" id="KW-0479">Metal-binding</keyword>
<gene>
    <name evidence="22" type="primary">cob</name>
</gene>
<feature type="transmembrane region" description="Helical" evidence="19">
    <location>
        <begin position="318"/>
        <end position="336"/>
    </location>
</feature>
<dbReference type="GO" id="GO:0045275">
    <property type="term" value="C:respiratory chain complex III"/>
    <property type="evidence" value="ECO:0007669"/>
    <property type="project" value="InterPro"/>
</dbReference>
<evidence type="ECO:0000256" key="14">
    <source>
        <dbReference type="ARBA" id="ARBA00023075"/>
    </source>
</evidence>
<evidence type="ECO:0000259" key="20">
    <source>
        <dbReference type="PROSITE" id="PS51002"/>
    </source>
</evidence>
<dbReference type="PIRSF" id="PIRSF038885">
    <property type="entry name" value="COB"/>
    <property type="match status" value="1"/>
</dbReference>
<keyword evidence="16 19" id="KW-0472">Membrane</keyword>
<feature type="domain" description="Cytochrome b/b6 C-terminal region profile" evidence="21">
    <location>
        <begin position="205"/>
        <end position="371"/>
    </location>
</feature>
<evidence type="ECO:0000256" key="18">
    <source>
        <dbReference type="PIRSR" id="PIRSR038885-2"/>
    </source>
</evidence>
<feature type="transmembrane region" description="Helical" evidence="19">
    <location>
        <begin position="342"/>
        <end position="362"/>
    </location>
</feature>
<dbReference type="InterPro" id="IPR016174">
    <property type="entry name" value="Di-haem_cyt_TM"/>
</dbReference>
<dbReference type="InterPro" id="IPR030689">
    <property type="entry name" value="Cytochrome_b"/>
</dbReference>
<feature type="binding site" evidence="17">
    <location>
        <position position="196"/>
    </location>
    <ligand>
        <name>a ubiquinone</name>
        <dbReference type="ChEBI" id="CHEBI:16389"/>
    </ligand>
</feature>
<evidence type="ECO:0000256" key="16">
    <source>
        <dbReference type="ARBA" id="ARBA00023136"/>
    </source>
</evidence>
<evidence type="ECO:0000256" key="13">
    <source>
        <dbReference type="ARBA" id="ARBA00023004"/>
    </source>
</evidence>
<dbReference type="CDD" id="cd00290">
    <property type="entry name" value="cytochrome_b_C"/>
    <property type="match status" value="1"/>
</dbReference>
<keyword evidence="13 18" id="KW-0408">Iron</keyword>
<accession>A0A9E7V7D3</accession>
<dbReference type="AlphaFoldDB" id="A0A9E7V7D3"/>
<feature type="transmembrane region" description="Helical" evidence="19">
    <location>
        <begin position="283"/>
        <end position="306"/>
    </location>
</feature>
<evidence type="ECO:0000256" key="3">
    <source>
        <dbReference type="ARBA" id="ARBA00011649"/>
    </source>
</evidence>
<dbReference type="PROSITE" id="PS51003">
    <property type="entry name" value="CYTB_CTER"/>
    <property type="match status" value="1"/>
</dbReference>
<reference evidence="22" key="1">
    <citation type="journal article" date="2022" name="Polar Biol.">
        <title>Mitochondrial genomes provide insight into interfamilial relationships within Pycnogonida.</title>
        <authorList>
            <person name="Zehnpfennig J.R."/>
            <person name="Varney R.M."/>
            <person name="Halanych K.M."/>
            <person name="Mahon A.R."/>
        </authorList>
    </citation>
    <scope>NUCLEOTIDE SEQUENCE</scope>
</reference>
<geneLocation type="mitochondrion" evidence="22"/>
<keyword evidence="12 19" id="KW-1133">Transmembrane helix</keyword>
<evidence type="ECO:0000256" key="2">
    <source>
        <dbReference type="ARBA" id="ARBA00004448"/>
    </source>
</evidence>
<keyword evidence="8 19" id="KW-0812">Transmembrane</keyword>
<evidence type="ECO:0000256" key="10">
    <source>
        <dbReference type="ARBA" id="ARBA00022792"/>
    </source>
</evidence>
<dbReference type="InterPro" id="IPR048259">
    <property type="entry name" value="Cytochrome_b_N_euk/bac"/>
</dbReference>
<comment type="similarity">
    <text evidence="19">Belongs to the cytochrome b family.</text>
</comment>
<dbReference type="InterPro" id="IPR036150">
    <property type="entry name" value="Cyt_b/b6_C_sf"/>
</dbReference>
<dbReference type="PROSITE" id="PS51002">
    <property type="entry name" value="CYTB_NTER"/>
    <property type="match status" value="1"/>
</dbReference>
<dbReference type="Pfam" id="PF00032">
    <property type="entry name" value="Cytochrom_B_C"/>
    <property type="match status" value="1"/>
</dbReference>
<dbReference type="SUPFAM" id="SSF81342">
    <property type="entry name" value="Transmembrane di-heme cytochromes"/>
    <property type="match status" value="1"/>
</dbReference>
<keyword evidence="14" id="KW-0830">Ubiquinone</keyword>
<comment type="cofactor">
    <cofactor evidence="19">
        <name>heme b</name>
        <dbReference type="ChEBI" id="CHEBI:60344"/>
    </cofactor>
    <text evidence="19">Binds 2 heme groups non-covalently.</text>
</comment>
<sequence length="371" mass="42781">MKKNTLTKLTNKNLFLPCPSNINAMWSFGSILSICLMTQIITGLFLSMHYCPDISMAFYSVNHITRDTNLGWFIRSLHANGCSMIFLIMYIHISRNIYFNSFSLKATWNSGIMILFMMMATAFIGYVLPWGQMSFWGASVITNLISSIPYIGNYTVSWVWGGFSVNNATLNRFFSLHFLLPFMMILFIMIHLLFLHETGSSNPIGVNSNIDKLPFHPFFTTKDLIGFFLMIFLLIILSLLSPMMFNDPENFIPANPMATPPHIQPEWYFLFAYTILRAIPNKLGGVIALILSILLLFSLPLTSSITIQSNKFYPLNKFMIWLFIMNILLLTWIGMMPVQFPYINIGMVTSFIHFLFFLLYPLMTFMWNKIN</sequence>